<dbReference type="GO" id="GO:0097506">
    <property type="term" value="F:deaminated base DNA N-glycosylase activity"/>
    <property type="evidence" value="ECO:0007669"/>
    <property type="project" value="UniProtKB-ARBA"/>
</dbReference>
<reference evidence="10 11" key="1">
    <citation type="journal article" date="2016" name="Nat. Commun.">
        <title>Thousands of microbial genomes shed light on interconnected biogeochemical processes in an aquifer system.</title>
        <authorList>
            <person name="Anantharaman K."/>
            <person name="Brown C.T."/>
            <person name="Hug L.A."/>
            <person name="Sharon I."/>
            <person name="Castelle C.J."/>
            <person name="Probst A.J."/>
            <person name="Thomas B.C."/>
            <person name="Singh A."/>
            <person name="Wilkins M.J."/>
            <person name="Karaoz U."/>
            <person name="Brodie E.L."/>
            <person name="Williams K.H."/>
            <person name="Hubbard S.S."/>
            <person name="Banfield J.F."/>
        </authorList>
    </citation>
    <scope>NUCLEOTIDE SEQUENCE [LARGE SCALE GENOMIC DNA]</scope>
</reference>
<evidence type="ECO:0000256" key="4">
    <source>
        <dbReference type="ARBA" id="ARBA00022801"/>
    </source>
</evidence>
<dbReference type="SMART" id="SM00987">
    <property type="entry name" value="UreE_C"/>
    <property type="match status" value="1"/>
</dbReference>
<dbReference type="CDD" id="cd10030">
    <property type="entry name" value="UDG-F4_TTUDGA_SPO1dp_like"/>
    <property type="match status" value="1"/>
</dbReference>
<feature type="compositionally biased region" description="Polar residues" evidence="8">
    <location>
        <begin position="1"/>
        <end position="11"/>
    </location>
</feature>
<name>A0A1F6GZJ5_9PROT</name>
<evidence type="ECO:0000256" key="6">
    <source>
        <dbReference type="ARBA" id="ARBA00023014"/>
    </source>
</evidence>
<organism evidence="10 11">
    <name type="scientific">Candidatus Lambdaproteobacteria bacterium RIFOXYD2_FULL_56_26</name>
    <dbReference type="NCBI Taxonomy" id="1817773"/>
    <lineage>
        <taxon>Bacteria</taxon>
        <taxon>Pseudomonadati</taxon>
        <taxon>Pseudomonadota</taxon>
        <taxon>Candidatus Lambdaproteobacteria</taxon>
    </lineage>
</organism>
<dbReference type="PANTHER" id="PTHR33693">
    <property type="entry name" value="TYPE-5 URACIL-DNA GLYCOSYLASE"/>
    <property type="match status" value="1"/>
</dbReference>
<keyword evidence="5" id="KW-0408">Iron</keyword>
<keyword evidence="2" id="KW-0479">Metal-binding</keyword>
<accession>A0A1F6GZJ5</accession>
<feature type="domain" description="Uracil-DNA glycosylase-like" evidence="9">
    <location>
        <begin position="189"/>
        <end position="356"/>
    </location>
</feature>
<feature type="region of interest" description="Disordered" evidence="8">
    <location>
        <begin position="93"/>
        <end position="128"/>
    </location>
</feature>
<feature type="region of interest" description="Disordered" evidence="8">
    <location>
        <begin position="1"/>
        <end position="21"/>
    </location>
</feature>
<keyword evidence="4" id="KW-0378">Hydrolase</keyword>
<feature type="compositionally biased region" description="Pro residues" evidence="8">
    <location>
        <begin position="108"/>
        <end position="119"/>
    </location>
</feature>
<keyword evidence="7" id="KW-0234">DNA repair</keyword>
<gene>
    <name evidence="10" type="ORF">A2557_01710</name>
</gene>
<evidence type="ECO:0000256" key="7">
    <source>
        <dbReference type="ARBA" id="ARBA00023204"/>
    </source>
</evidence>
<dbReference type="Gene3D" id="3.40.470.10">
    <property type="entry name" value="Uracil-DNA glycosylase-like domain"/>
    <property type="match status" value="1"/>
</dbReference>
<dbReference type="AlphaFoldDB" id="A0A1F6GZJ5"/>
<dbReference type="EMBL" id="MFNF01000016">
    <property type="protein sequence ID" value="OGH03450.1"/>
    <property type="molecule type" value="Genomic_DNA"/>
</dbReference>
<dbReference type="PANTHER" id="PTHR33693:SF1">
    <property type="entry name" value="TYPE-4 URACIL-DNA GLYCOSYLASE"/>
    <property type="match status" value="1"/>
</dbReference>
<dbReference type="SUPFAM" id="SSF52141">
    <property type="entry name" value="Uracil-DNA glycosylase-like"/>
    <property type="match status" value="1"/>
</dbReference>
<protein>
    <recommendedName>
        <fullName evidence="9">Uracil-DNA glycosylase-like domain-containing protein</fullName>
    </recommendedName>
</protein>
<dbReference type="GO" id="GO:0046872">
    <property type="term" value="F:metal ion binding"/>
    <property type="evidence" value="ECO:0007669"/>
    <property type="project" value="UniProtKB-KW"/>
</dbReference>
<proteinExistence type="predicted"/>
<evidence type="ECO:0000313" key="10">
    <source>
        <dbReference type="EMBL" id="OGH03450.1"/>
    </source>
</evidence>
<keyword evidence="3" id="KW-0227">DNA damage</keyword>
<evidence type="ECO:0000256" key="2">
    <source>
        <dbReference type="ARBA" id="ARBA00022723"/>
    </source>
</evidence>
<dbReference type="GO" id="GO:0006281">
    <property type="term" value="P:DNA repair"/>
    <property type="evidence" value="ECO:0007669"/>
    <property type="project" value="UniProtKB-KW"/>
</dbReference>
<dbReference type="GO" id="GO:0051539">
    <property type="term" value="F:4 iron, 4 sulfur cluster binding"/>
    <property type="evidence" value="ECO:0007669"/>
    <property type="project" value="UniProtKB-KW"/>
</dbReference>
<evidence type="ECO:0000256" key="8">
    <source>
        <dbReference type="SAM" id="MobiDB-lite"/>
    </source>
</evidence>
<keyword evidence="1" id="KW-0004">4Fe-4S</keyword>
<dbReference type="Proteomes" id="UP000177583">
    <property type="component" value="Unassembled WGS sequence"/>
</dbReference>
<dbReference type="Pfam" id="PF03167">
    <property type="entry name" value="UDG"/>
    <property type="match status" value="1"/>
</dbReference>
<evidence type="ECO:0000256" key="5">
    <source>
        <dbReference type="ARBA" id="ARBA00023004"/>
    </source>
</evidence>
<dbReference type="InterPro" id="IPR036895">
    <property type="entry name" value="Uracil-DNA_glycosylase-like_sf"/>
</dbReference>
<dbReference type="InterPro" id="IPR005122">
    <property type="entry name" value="Uracil-DNA_glycosylase-like"/>
</dbReference>
<evidence type="ECO:0000259" key="9">
    <source>
        <dbReference type="SMART" id="SM00986"/>
    </source>
</evidence>
<keyword evidence="6" id="KW-0411">Iron-sulfur</keyword>
<dbReference type="SMART" id="SM00986">
    <property type="entry name" value="UDG"/>
    <property type="match status" value="1"/>
</dbReference>
<evidence type="ECO:0000256" key="3">
    <source>
        <dbReference type="ARBA" id="ARBA00022763"/>
    </source>
</evidence>
<evidence type="ECO:0000313" key="11">
    <source>
        <dbReference type="Proteomes" id="UP000177583"/>
    </source>
</evidence>
<evidence type="ECO:0000256" key="1">
    <source>
        <dbReference type="ARBA" id="ARBA00022485"/>
    </source>
</evidence>
<comment type="caution">
    <text evidence="10">The sequence shown here is derived from an EMBL/GenBank/DDBJ whole genome shotgun (WGS) entry which is preliminary data.</text>
</comment>
<feature type="compositionally biased region" description="Low complexity" evidence="8">
    <location>
        <begin position="93"/>
        <end position="107"/>
    </location>
</feature>
<sequence length="368" mass="40208">MVSSKPWSSTLRGWRGPPPAAEKKGVILEGLDFQELARAIAPLGHQSRTLMLDEPDPGLLERLALLWDLEDSFQPASSTPWVPVHKAPLAAPPLGSASLSPPSLNRPQPRPPVRGPEPIPQTGHQPLPLAKTFSPAPAPVVERKPAPPVLVPGGAKPEPLAAKSLDSLHFRVRECSWCGLCESRRQVVFGQGNQRAFLVVVGDQPTRDEDQRGLTFLGERGDFLAKMLLALGLTKDSAYLTHLVKCRPDGDRAAKREEISACTAIFGKQLELLWPTLGQTPGNGEAGPEPEKPAPKLILALGHSTLLSLVPEAKDWQNSRARVFFYQGASVMGLDAPEQVLANKETLVPRLWDDLRRVRQELLRQRVT</sequence>
<dbReference type="InterPro" id="IPR051536">
    <property type="entry name" value="UDG_Type-4/5"/>
</dbReference>